<dbReference type="PANTHER" id="PTHR11808:SF80">
    <property type="entry name" value="CYSTATHIONINE GAMMA-LYASE"/>
    <property type="match status" value="1"/>
</dbReference>
<sequence>MKEKKKWHPATKAVRLQMDRTYQGEHASPLFLTSSFAFETSEDIRAAFAEEHFTNTYSRYTNPNVEELSNKIAALENAEAGFSVASGMAAIFGTFMALLKSGDHIICSRSIFGGTNSVITKYLPKFGIEYTYVDAVKTEEWEKAIKANTKMIYFETPTNPQLEIIDLAAVSAMAKQHNILTVVDNCFATPVLQRPIDFGIDVVIHSATKWMDGQGRVLAGSISGSKELINEVYLFCRATGPTLSPFNAWMISKSLETLDVRLERHCANALKVAQALERHPKINLVKYPFLQSHPQYEIAKRQMSSGGGIVCFDVHGGLGGAQRFIDNLEMLTITSNLGDSRSIVSHPTTTTHSRLTEEERLSVGITPGLIRLSVGLEYVDDILDDINQALQHV</sequence>
<dbReference type="GO" id="GO:0030170">
    <property type="term" value="F:pyridoxal phosphate binding"/>
    <property type="evidence" value="ECO:0007669"/>
    <property type="project" value="UniProtKB-UniRule"/>
</dbReference>
<comment type="similarity">
    <text evidence="3">Belongs to the trans-sulfuration enzymes family. MetZ subfamily.</text>
</comment>
<dbReference type="SUPFAM" id="SSF53383">
    <property type="entry name" value="PLP-dependent transferases"/>
    <property type="match status" value="1"/>
</dbReference>
<evidence type="ECO:0000256" key="3">
    <source>
        <dbReference type="HAMAP-Rule" id="MF_02056"/>
    </source>
</evidence>
<dbReference type="GO" id="GO:0071268">
    <property type="term" value="P:homocysteine biosynthetic process"/>
    <property type="evidence" value="ECO:0007669"/>
    <property type="project" value="InterPro"/>
</dbReference>
<keyword evidence="3" id="KW-0486">Methionine biosynthesis</keyword>
<dbReference type="Pfam" id="PF01053">
    <property type="entry name" value="Cys_Met_Meta_PP"/>
    <property type="match status" value="1"/>
</dbReference>
<comment type="catalytic activity">
    <reaction evidence="3">
        <text>O-succinyl-L-homoserine + hydrogen sulfide = L-homocysteine + succinate</text>
        <dbReference type="Rhea" id="RHEA:27826"/>
        <dbReference type="ChEBI" id="CHEBI:29919"/>
        <dbReference type="ChEBI" id="CHEBI:30031"/>
        <dbReference type="ChEBI" id="CHEBI:57661"/>
        <dbReference type="ChEBI" id="CHEBI:58199"/>
    </reaction>
</comment>
<dbReference type="GO" id="GO:0016846">
    <property type="term" value="F:carbon-sulfur lyase activity"/>
    <property type="evidence" value="ECO:0007669"/>
    <property type="project" value="TreeGrafter"/>
</dbReference>
<dbReference type="GO" id="GO:0019346">
    <property type="term" value="P:transsulfuration"/>
    <property type="evidence" value="ECO:0007669"/>
    <property type="project" value="InterPro"/>
</dbReference>
<dbReference type="InterPro" id="IPR015421">
    <property type="entry name" value="PyrdxlP-dep_Trfase_major"/>
</dbReference>
<dbReference type="FunFam" id="3.40.640.10:FF:000046">
    <property type="entry name" value="Cystathionine gamma-lyase"/>
    <property type="match status" value="1"/>
</dbReference>
<evidence type="ECO:0000313" key="7">
    <source>
        <dbReference type="Proteomes" id="UP001209317"/>
    </source>
</evidence>
<gene>
    <name evidence="3" type="primary">metZ</name>
    <name evidence="6" type="ORF">OD355_13465</name>
</gene>
<dbReference type="InterPro" id="IPR054542">
    <property type="entry name" value="Cys_met_metab_PP"/>
</dbReference>
<dbReference type="GO" id="GO:0071266">
    <property type="term" value="P:'de novo' L-methionine biosynthetic process"/>
    <property type="evidence" value="ECO:0007669"/>
    <property type="project" value="UniProtKB-UniRule"/>
</dbReference>
<dbReference type="PROSITE" id="PS00868">
    <property type="entry name" value="CYS_MET_METAB_PP"/>
    <property type="match status" value="1"/>
</dbReference>
<dbReference type="InterPro" id="IPR006234">
    <property type="entry name" value="O-succ-hSer_sulfhydrylase"/>
</dbReference>
<dbReference type="EC" id="2.5.1.-" evidence="3"/>
<feature type="modified residue" description="N6-(pyridoxal phosphate)lysine" evidence="3 4">
    <location>
        <position position="209"/>
    </location>
</feature>
<keyword evidence="3" id="KW-0808">Transferase</keyword>
<dbReference type="Proteomes" id="UP001209317">
    <property type="component" value="Unassembled WGS sequence"/>
</dbReference>
<evidence type="ECO:0000256" key="4">
    <source>
        <dbReference type="PIRSR" id="PIRSR001434-2"/>
    </source>
</evidence>
<dbReference type="EMBL" id="JAOTPL010000035">
    <property type="protein sequence ID" value="MCU7695528.1"/>
    <property type="molecule type" value="Genomic_DNA"/>
</dbReference>
<evidence type="ECO:0000256" key="5">
    <source>
        <dbReference type="RuleBase" id="RU362118"/>
    </source>
</evidence>
<keyword evidence="3" id="KW-0028">Amino-acid biosynthesis</keyword>
<dbReference type="FunFam" id="3.90.1150.10:FF:000033">
    <property type="entry name" value="Cystathionine gamma-synthase"/>
    <property type="match status" value="1"/>
</dbReference>
<dbReference type="CDD" id="cd00614">
    <property type="entry name" value="CGS_like"/>
    <property type="match status" value="1"/>
</dbReference>
<dbReference type="GO" id="GO:0005737">
    <property type="term" value="C:cytoplasm"/>
    <property type="evidence" value="ECO:0007669"/>
    <property type="project" value="TreeGrafter"/>
</dbReference>
<organism evidence="6 7">
    <name type="scientific">Haoranjiania flava</name>
    <dbReference type="NCBI Taxonomy" id="1856322"/>
    <lineage>
        <taxon>Bacteria</taxon>
        <taxon>Pseudomonadati</taxon>
        <taxon>Bacteroidota</taxon>
        <taxon>Chitinophagia</taxon>
        <taxon>Chitinophagales</taxon>
        <taxon>Chitinophagaceae</taxon>
        <taxon>Haoranjiania</taxon>
    </lineage>
</organism>
<keyword evidence="7" id="KW-1185">Reference proteome</keyword>
<comment type="caution">
    <text evidence="6">The sequence shown here is derived from an EMBL/GenBank/DDBJ whole genome shotgun (WGS) entry which is preliminary data.</text>
</comment>
<proteinExistence type="inferred from homology"/>
<dbReference type="GO" id="GO:0016765">
    <property type="term" value="F:transferase activity, transferring alkyl or aryl (other than methyl) groups"/>
    <property type="evidence" value="ECO:0007669"/>
    <property type="project" value="UniProtKB-UniRule"/>
</dbReference>
<dbReference type="PANTHER" id="PTHR11808">
    <property type="entry name" value="TRANS-SULFURATION ENZYME FAMILY MEMBER"/>
    <property type="match status" value="1"/>
</dbReference>
<keyword evidence="6" id="KW-0456">Lyase</keyword>
<evidence type="ECO:0000256" key="1">
    <source>
        <dbReference type="ARBA" id="ARBA00001933"/>
    </source>
</evidence>
<dbReference type="InterPro" id="IPR000277">
    <property type="entry name" value="Cys/Met-Metab_PyrdxlP-dep_enz"/>
</dbReference>
<dbReference type="NCBIfam" id="NF006003">
    <property type="entry name" value="PRK08133.1"/>
    <property type="match status" value="1"/>
</dbReference>
<comment type="cofactor">
    <cofactor evidence="1 3 5">
        <name>pyridoxal 5'-phosphate</name>
        <dbReference type="ChEBI" id="CHEBI:597326"/>
    </cofactor>
</comment>
<accession>A0AAE3IR35</accession>
<protein>
    <recommendedName>
        <fullName evidence="3">O-succinylhomoserine sulfhydrylase</fullName>
        <shortName evidence="3">OSH sulfhydrylase</shortName>
        <shortName evidence="3">OSHS sulfhydrylase</shortName>
        <ecNumber evidence="3">2.5.1.-</ecNumber>
    </recommendedName>
</protein>
<evidence type="ECO:0000313" key="6">
    <source>
        <dbReference type="EMBL" id="MCU7695528.1"/>
    </source>
</evidence>
<dbReference type="InterPro" id="IPR015424">
    <property type="entry name" value="PyrdxlP-dep_Trfase"/>
</dbReference>
<dbReference type="RefSeq" id="WP_263039013.1">
    <property type="nucleotide sequence ID" value="NZ_JAOTPL010000035.1"/>
</dbReference>
<name>A0AAE3IR35_9BACT</name>
<comment type="function">
    <text evidence="3">Catalyzes the formation of L-homocysteine from O-succinyl-L-homoserine (OSHS) and hydrogen sulfide.</text>
</comment>
<dbReference type="Gene3D" id="3.90.1150.10">
    <property type="entry name" value="Aspartate Aminotransferase, domain 1"/>
    <property type="match status" value="1"/>
</dbReference>
<reference evidence="6" key="1">
    <citation type="submission" date="2022-10" db="EMBL/GenBank/DDBJ databases">
        <authorList>
            <person name="Kim H.S."/>
            <person name="Kim J.-S."/>
            <person name="Suh M.K."/>
            <person name="Eom M.K."/>
            <person name="Lee J.-S."/>
        </authorList>
    </citation>
    <scope>NUCLEOTIDE SEQUENCE</scope>
    <source>
        <strain evidence="6">LIP-5</strain>
    </source>
</reference>
<comment type="pathway">
    <text evidence="3">Amino-acid biosynthesis; L-methionine biosynthesis via de novo pathway; L-homocysteine from O-succinyl-L-homoserine: step 1/1.</text>
</comment>
<dbReference type="Gene3D" id="3.40.640.10">
    <property type="entry name" value="Type I PLP-dependent aspartate aminotransferase-like (Major domain)"/>
    <property type="match status" value="1"/>
</dbReference>
<evidence type="ECO:0000256" key="2">
    <source>
        <dbReference type="ARBA" id="ARBA00022898"/>
    </source>
</evidence>
<dbReference type="AlphaFoldDB" id="A0AAE3IR35"/>
<dbReference type="InterPro" id="IPR015422">
    <property type="entry name" value="PyrdxlP-dep_Trfase_small"/>
</dbReference>
<dbReference type="HAMAP" id="MF_02056">
    <property type="entry name" value="MetZ"/>
    <property type="match status" value="1"/>
</dbReference>
<comment type="subunit">
    <text evidence="3">Homotetramer.</text>
</comment>
<dbReference type="PIRSF" id="PIRSF001434">
    <property type="entry name" value="CGS"/>
    <property type="match status" value="1"/>
</dbReference>
<keyword evidence="2 3" id="KW-0663">Pyridoxal phosphate</keyword>